<name>A0A328YJ76_9BURK</name>
<dbReference type="EMBL" id="QLTA01000068">
    <property type="protein sequence ID" value="RAR74019.1"/>
    <property type="molecule type" value="Genomic_DNA"/>
</dbReference>
<feature type="transmembrane region" description="Helical" evidence="1">
    <location>
        <begin position="65"/>
        <end position="83"/>
    </location>
</feature>
<comment type="caution">
    <text evidence="2">The sequence shown here is derived from an EMBL/GenBank/DDBJ whole genome shotgun (WGS) entry which is preliminary data.</text>
</comment>
<keyword evidence="1" id="KW-1133">Transmembrane helix</keyword>
<gene>
    <name evidence="2" type="ORF">AX018_106814</name>
</gene>
<proteinExistence type="predicted"/>
<feature type="transmembrane region" description="Helical" evidence="1">
    <location>
        <begin position="40"/>
        <end position="59"/>
    </location>
</feature>
<dbReference type="AlphaFoldDB" id="A0A328YJ76"/>
<keyword evidence="1" id="KW-0472">Membrane</keyword>
<dbReference type="Proteomes" id="UP000248856">
    <property type="component" value="Unassembled WGS sequence"/>
</dbReference>
<feature type="transmembrane region" description="Helical" evidence="1">
    <location>
        <begin position="12"/>
        <end position="33"/>
    </location>
</feature>
<keyword evidence="3" id="KW-1185">Reference proteome</keyword>
<organism evidence="2 3">
    <name type="scientific">Paracidovorax anthurii</name>
    <dbReference type="NCBI Taxonomy" id="78229"/>
    <lineage>
        <taxon>Bacteria</taxon>
        <taxon>Pseudomonadati</taxon>
        <taxon>Pseudomonadota</taxon>
        <taxon>Betaproteobacteria</taxon>
        <taxon>Burkholderiales</taxon>
        <taxon>Comamonadaceae</taxon>
        <taxon>Paracidovorax</taxon>
    </lineage>
</organism>
<evidence type="ECO:0000256" key="1">
    <source>
        <dbReference type="SAM" id="Phobius"/>
    </source>
</evidence>
<reference evidence="2 3" key="1">
    <citation type="submission" date="2018-06" db="EMBL/GenBank/DDBJ databases">
        <title>Genomic Encyclopedia of Archaeal and Bacterial Type Strains, Phase II (KMG-II): from individual species to whole genera.</title>
        <authorList>
            <person name="Goeker M."/>
        </authorList>
    </citation>
    <scope>NUCLEOTIDE SEQUENCE [LARGE SCALE GENOMIC DNA]</scope>
    <source>
        <strain evidence="2 3">CFPB 3232</strain>
    </source>
</reference>
<evidence type="ECO:0000313" key="2">
    <source>
        <dbReference type="EMBL" id="RAR74019.1"/>
    </source>
</evidence>
<keyword evidence="1" id="KW-0812">Transmembrane</keyword>
<accession>A0A328YJ76</accession>
<protein>
    <submittedName>
        <fullName evidence="2">Uncharacterized protein</fullName>
    </submittedName>
</protein>
<sequence>MQKPLDSIALAIATLVQLGGSVGAIAALAWWAASLAAGSVLGGILLFLLGALFVVPIVAWGLPAVSLAAGLLAAVIAQGLRLIQARSRA</sequence>
<evidence type="ECO:0000313" key="3">
    <source>
        <dbReference type="Proteomes" id="UP000248856"/>
    </source>
</evidence>
<dbReference type="RefSeq" id="WP_111882011.1">
    <property type="nucleotide sequence ID" value="NZ_CBCSGC010000095.1"/>
</dbReference>